<evidence type="ECO:0000313" key="1">
    <source>
        <dbReference type="EMBL" id="MBB6062501.1"/>
    </source>
</evidence>
<dbReference type="PANTHER" id="PTHR43668:SF2">
    <property type="entry name" value="ALLANTOINASE"/>
    <property type="match status" value="1"/>
</dbReference>
<keyword evidence="2" id="KW-1185">Reference proteome</keyword>
<reference evidence="1 2" key="1">
    <citation type="submission" date="2020-08" db="EMBL/GenBank/DDBJ databases">
        <title>Genomic Encyclopedia of Type Strains, Phase IV (KMG-IV): sequencing the most valuable type-strain genomes for metagenomic binning, comparative biology and taxonomic classification.</title>
        <authorList>
            <person name="Goeker M."/>
        </authorList>
    </citation>
    <scope>NUCLEOTIDE SEQUENCE [LARGE SCALE GENOMIC DNA]</scope>
    <source>
        <strain evidence="1 2">DSM 13481</strain>
    </source>
</reference>
<sequence length="378" mass="44012">MKFISVKVYDPYQKKLFYEEISLPKNIRSEKLVVVPTFFDFHTHVRLLEDQEDYESLKKACIAGGFSEVLIQPNTKPRLENSKVHEKHKKLSENPYVRFYRTTSFFGSQEPNNIDILCYSTDGIEYNYNDLVENFSKKKPHFLLDHSQMFEHPGIFYKKIENLPKRPITNEAIAVARTILTGIEFGFKDFHIQHISSIYTLEMIKFLKKYANITCEVTPHHLLLTNEHIKNSNFKINPPLADQQTREFLIEAVKNNDIDILATDHAPHPDKKNDFEKDPYGTSNIEIAFSAFYTAIEDLMIVVNKLCDSPRRRLKIKPKFDSENFVVVDLNQEFIVDSTKFYSKGKNCAFDGMKLKGKVIGVKINGKWGFWDGEYLLD</sequence>
<comment type="caution">
    <text evidence="1">The sequence shown here is derived from an EMBL/GenBank/DDBJ whole genome shotgun (WGS) entry which is preliminary data.</text>
</comment>
<evidence type="ECO:0000313" key="2">
    <source>
        <dbReference type="Proteomes" id="UP000555828"/>
    </source>
</evidence>
<accession>A0A841GUR4</accession>
<dbReference type="SUPFAM" id="SSF51338">
    <property type="entry name" value="Composite domain of metallo-dependent hydrolases"/>
    <property type="match status" value="1"/>
</dbReference>
<name>A0A841GUR4_9BACT</name>
<dbReference type="RefSeq" id="WP_184619170.1">
    <property type="nucleotide sequence ID" value="NZ_JACHEX010000002.1"/>
</dbReference>
<proteinExistence type="predicted"/>
<dbReference type="NCBIfam" id="NF006840">
    <property type="entry name" value="PRK09357.2-1"/>
    <property type="match status" value="1"/>
</dbReference>
<dbReference type="InterPro" id="IPR011059">
    <property type="entry name" value="Metal-dep_hydrolase_composite"/>
</dbReference>
<protein>
    <submittedName>
        <fullName evidence="1">Dihydroorotase</fullName>
        <ecNumber evidence="1">3.5.2.3</ecNumber>
    </submittedName>
</protein>
<dbReference type="EC" id="3.5.2.3" evidence="1"/>
<dbReference type="Proteomes" id="UP000555828">
    <property type="component" value="Unassembled WGS sequence"/>
</dbReference>
<dbReference type="InterPro" id="IPR050138">
    <property type="entry name" value="DHOase/Allantoinase_Hydrolase"/>
</dbReference>
<dbReference type="SUPFAM" id="SSF51556">
    <property type="entry name" value="Metallo-dependent hydrolases"/>
    <property type="match status" value="1"/>
</dbReference>
<dbReference type="EMBL" id="JACHEX010000002">
    <property type="protein sequence ID" value="MBB6062501.1"/>
    <property type="molecule type" value="Genomic_DNA"/>
</dbReference>
<dbReference type="GO" id="GO:0004038">
    <property type="term" value="F:allantoinase activity"/>
    <property type="evidence" value="ECO:0007669"/>
    <property type="project" value="TreeGrafter"/>
</dbReference>
<dbReference type="GO" id="GO:0006145">
    <property type="term" value="P:purine nucleobase catabolic process"/>
    <property type="evidence" value="ECO:0007669"/>
    <property type="project" value="TreeGrafter"/>
</dbReference>
<dbReference type="PANTHER" id="PTHR43668">
    <property type="entry name" value="ALLANTOINASE"/>
    <property type="match status" value="1"/>
</dbReference>
<keyword evidence="1" id="KW-0378">Hydrolase</keyword>
<dbReference type="GO" id="GO:0005737">
    <property type="term" value="C:cytoplasm"/>
    <property type="evidence" value="ECO:0007669"/>
    <property type="project" value="TreeGrafter"/>
</dbReference>
<dbReference type="GO" id="GO:0004151">
    <property type="term" value="F:dihydroorotase activity"/>
    <property type="evidence" value="ECO:0007669"/>
    <property type="project" value="UniProtKB-EC"/>
</dbReference>
<dbReference type="Gene3D" id="3.20.20.140">
    <property type="entry name" value="Metal-dependent hydrolases"/>
    <property type="match status" value="1"/>
</dbReference>
<organism evidence="1 2">
    <name type="scientific">Thermosipho japonicus</name>
    <dbReference type="NCBI Taxonomy" id="90323"/>
    <lineage>
        <taxon>Bacteria</taxon>
        <taxon>Thermotogati</taxon>
        <taxon>Thermotogota</taxon>
        <taxon>Thermotogae</taxon>
        <taxon>Thermotogales</taxon>
        <taxon>Fervidobacteriaceae</taxon>
        <taxon>Thermosipho</taxon>
    </lineage>
</organism>
<gene>
    <name evidence="1" type="ORF">HNP65_000939</name>
</gene>
<dbReference type="InterPro" id="IPR032466">
    <property type="entry name" value="Metal_Hydrolase"/>
</dbReference>
<dbReference type="AlphaFoldDB" id="A0A841GUR4"/>